<evidence type="ECO:0000259" key="5">
    <source>
        <dbReference type="SMART" id="SM00082"/>
    </source>
</evidence>
<gene>
    <name evidence="7" type="primary">RTN4R</name>
</gene>
<feature type="region of interest" description="Disordered" evidence="4">
    <location>
        <begin position="212"/>
        <end position="272"/>
    </location>
</feature>
<dbReference type="SUPFAM" id="SSF52058">
    <property type="entry name" value="L domain-like"/>
    <property type="match status" value="1"/>
</dbReference>
<dbReference type="InterPro" id="IPR050541">
    <property type="entry name" value="LRR_TM_domain-containing"/>
</dbReference>
<sequence>MCDTGSVTKKDAGACGLGWVPDDFERPVKPTSFLLGTGINSKVCLPPPAQSVHEGPLHQAPADSGHLPQEQPVKGEGWAGWTSQGRRAARRATAVPRRAGAAGVRAPGGRSRRQQEKLRLPEKVDGDSWTGGGRAGDEKRQQLPPIRSLSAPAGLSWGQEGQWGWNVASASVEALVGPLPPPCKHLLPWKMWLETESSRKASWQGLRNAAGAGLANRKDDSAGGPQGSPKPTAQRADQRKRAMRRPAKVASEGVRCNGHPGSGWKVEGRQGDPGSRPTKYALWYLCALLWEADTIGLTGSFVQGADPGSQGRSRLLAWVLWLQAWRVAAPCPGACVCYNEPKVTTSCPQQGLQAVPTGIPAASQRIFLHGNHISHVPAAGFHACRNLTILWLHSNALARIDAAAFAGLALLEQLDLSDNAQLRTVDPTTFHGLSRLHTLHLDRCGLQELGPGLFRGLAALQYLYLQDNWLQALPDDAFRDLGNLTHLFLHGNRIPSVPERAFRGLHSLDRLLLHQNRVARVHPHAFRDLGRLMTLYLFANNLSALPAEALVPLRALQYLRLNDNPWVCDCRARPLWAWLQNFRGSSSELLCSLPLRLAGRDLKRLAANDLEGCAVATRPSRPIRTGGLTDEELLGLPKCCQPDAADKTNVLEAGSPASAGNALKGRVPPGDSPPGNGSSPRHINDSPFGILPNSAEPPLTALRPEGSEPPGLPTTGPRRRPGCSRKNRTRSQCRLGQAGSGGGAAGEVEGSGALPTLTYSLAPLGFALVLWTVLGPC</sequence>
<feature type="domain" description="LRRCT" evidence="5">
    <location>
        <begin position="564"/>
        <end position="614"/>
    </location>
</feature>
<keyword evidence="3" id="KW-0677">Repeat</keyword>
<feature type="compositionally biased region" description="Basic and acidic residues" evidence="4">
    <location>
        <begin position="113"/>
        <end position="126"/>
    </location>
</feature>
<dbReference type="SMART" id="SM00082">
    <property type="entry name" value="LRRCT"/>
    <property type="match status" value="1"/>
</dbReference>
<dbReference type="Proteomes" id="UP000694923">
    <property type="component" value="Unplaced"/>
</dbReference>
<dbReference type="InterPro" id="IPR003591">
    <property type="entry name" value="Leu-rich_rpt_typical-subtyp"/>
</dbReference>
<name>A0ABM0SDN0_GALVR</name>
<keyword evidence="6" id="KW-1185">Reference proteome</keyword>
<dbReference type="Gene3D" id="3.80.10.10">
    <property type="entry name" value="Ribonuclease Inhibitor"/>
    <property type="match status" value="1"/>
</dbReference>
<dbReference type="SMART" id="SM00369">
    <property type="entry name" value="LRR_TYP"/>
    <property type="match status" value="8"/>
</dbReference>
<dbReference type="PANTHER" id="PTHR24369:SF174">
    <property type="entry name" value="RETICULON-4 RECEPTOR"/>
    <property type="match status" value="1"/>
</dbReference>
<protein>
    <submittedName>
        <fullName evidence="7">Reticulon-4 receptor</fullName>
    </submittedName>
</protein>
<evidence type="ECO:0000256" key="3">
    <source>
        <dbReference type="ARBA" id="ARBA00022737"/>
    </source>
</evidence>
<reference evidence="7" key="1">
    <citation type="submission" date="2025-08" db="UniProtKB">
        <authorList>
            <consortium name="RefSeq"/>
        </authorList>
    </citation>
    <scope>IDENTIFICATION</scope>
</reference>
<evidence type="ECO:0000256" key="4">
    <source>
        <dbReference type="SAM" id="MobiDB-lite"/>
    </source>
</evidence>
<dbReference type="PANTHER" id="PTHR24369">
    <property type="entry name" value="ANTIGEN BSP, PUTATIVE-RELATED"/>
    <property type="match status" value="1"/>
</dbReference>
<evidence type="ECO:0000313" key="6">
    <source>
        <dbReference type="Proteomes" id="UP000694923"/>
    </source>
</evidence>
<dbReference type="PROSITE" id="PS51450">
    <property type="entry name" value="LRR"/>
    <property type="match status" value="1"/>
</dbReference>
<feature type="region of interest" description="Disordered" evidence="4">
    <location>
        <begin position="48"/>
        <end position="145"/>
    </location>
</feature>
<feature type="compositionally biased region" description="Basic residues" evidence="4">
    <location>
        <begin position="717"/>
        <end position="731"/>
    </location>
</feature>
<feature type="compositionally biased region" description="Low complexity" evidence="4">
    <location>
        <begin position="91"/>
        <end position="109"/>
    </location>
</feature>
<keyword evidence="1" id="KW-0433">Leucine-rich repeat</keyword>
<dbReference type="Pfam" id="PF13855">
    <property type="entry name" value="LRR_8"/>
    <property type="match status" value="2"/>
</dbReference>
<dbReference type="GeneID" id="103608299"/>
<feature type="region of interest" description="Disordered" evidence="4">
    <location>
        <begin position="654"/>
        <end position="746"/>
    </location>
</feature>
<evidence type="ECO:0000256" key="2">
    <source>
        <dbReference type="ARBA" id="ARBA00022729"/>
    </source>
</evidence>
<proteinExistence type="predicted"/>
<organism evidence="6 7">
    <name type="scientific">Galeopterus variegatus</name>
    <name type="common">Malayan flying lemur</name>
    <name type="synonym">Cynocephalus variegatus</name>
    <dbReference type="NCBI Taxonomy" id="482537"/>
    <lineage>
        <taxon>Eukaryota</taxon>
        <taxon>Metazoa</taxon>
        <taxon>Chordata</taxon>
        <taxon>Craniata</taxon>
        <taxon>Vertebrata</taxon>
        <taxon>Euteleostomi</taxon>
        <taxon>Mammalia</taxon>
        <taxon>Eutheria</taxon>
        <taxon>Euarchontoglires</taxon>
        <taxon>Dermoptera</taxon>
        <taxon>Cynocephalidae</taxon>
        <taxon>Galeopterus</taxon>
    </lineage>
</organism>
<dbReference type="RefSeq" id="XP_008590971.1">
    <property type="nucleotide sequence ID" value="XM_008592749.1"/>
</dbReference>
<accession>A0ABM0SDN0</accession>
<evidence type="ECO:0000256" key="1">
    <source>
        <dbReference type="ARBA" id="ARBA00022614"/>
    </source>
</evidence>
<dbReference type="InterPro" id="IPR000483">
    <property type="entry name" value="Cys-rich_flank_reg_C"/>
</dbReference>
<dbReference type="InterPro" id="IPR001611">
    <property type="entry name" value="Leu-rich_rpt"/>
</dbReference>
<dbReference type="InterPro" id="IPR032675">
    <property type="entry name" value="LRR_dom_sf"/>
</dbReference>
<keyword evidence="7" id="KW-0675">Receptor</keyword>
<evidence type="ECO:0000313" key="7">
    <source>
        <dbReference type="RefSeq" id="XP_008590971.1"/>
    </source>
</evidence>
<keyword evidence="2" id="KW-0732">Signal</keyword>